<dbReference type="EMBL" id="QTKU01000001">
    <property type="protein sequence ID" value="MBS8259558.1"/>
    <property type="molecule type" value="Genomic_DNA"/>
</dbReference>
<dbReference type="InterPro" id="IPR025148">
    <property type="entry name" value="AtzG-like"/>
</dbReference>
<accession>A0A944CAN0</accession>
<evidence type="ECO:0000313" key="2">
    <source>
        <dbReference type="Proteomes" id="UP000705379"/>
    </source>
</evidence>
<dbReference type="AlphaFoldDB" id="A0A944CAN0"/>
<name>A0A944CAN0_9HYPH</name>
<reference evidence="1" key="1">
    <citation type="submission" date="2018-08" db="EMBL/GenBank/DDBJ databases">
        <authorList>
            <person name="Jin W."/>
            <person name="Wang H."/>
            <person name="Yang Y."/>
            <person name="Li M."/>
            <person name="Liu J."/>
        </authorList>
    </citation>
    <scope>NUCLEOTIDE SEQUENCE</scope>
    <source>
        <strain evidence="1">AESS21</strain>
    </source>
</reference>
<dbReference type="RefSeq" id="WP_213215165.1">
    <property type="nucleotide sequence ID" value="NZ_QTKU01000001.1"/>
</dbReference>
<proteinExistence type="predicted"/>
<gene>
    <name evidence="1" type="ORF">DYI23_04925</name>
</gene>
<dbReference type="Proteomes" id="UP000705379">
    <property type="component" value="Unassembled WGS sequence"/>
</dbReference>
<reference evidence="1" key="2">
    <citation type="journal article" date="2021" name="Microorganisms">
        <title>Bacterial Dimethylsulfoniopropionate Biosynthesis in the East China Sea.</title>
        <authorList>
            <person name="Liu J."/>
            <person name="Zhang Y."/>
            <person name="Liu J."/>
            <person name="Zhong H."/>
            <person name="Williams B.T."/>
            <person name="Zheng Y."/>
            <person name="Curson A.R.J."/>
            <person name="Sun C."/>
            <person name="Sun H."/>
            <person name="Song D."/>
            <person name="Wagner Mackenzie B."/>
            <person name="Bermejo Martinez A."/>
            <person name="Todd J.D."/>
            <person name="Zhang X.H."/>
        </authorList>
    </citation>
    <scope>NUCLEOTIDE SEQUENCE</scope>
    <source>
        <strain evidence="1">AESS21</strain>
    </source>
</reference>
<evidence type="ECO:0000313" key="1">
    <source>
        <dbReference type="EMBL" id="MBS8259558.1"/>
    </source>
</evidence>
<protein>
    <submittedName>
        <fullName evidence="1">DUF4089 domain-containing protein</fullName>
    </submittedName>
</protein>
<comment type="caution">
    <text evidence="1">The sequence shown here is derived from an EMBL/GenBank/DDBJ whole genome shotgun (WGS) entry which is preliminary data.</text>
</comment>
<dbReference type="Pfam" id="PF13318">
    <property type="entry name" value="AtzG-like"/>
    <property type="match status" value="1"/>
</dbReference>
<organism evidence="1 2">
    <name type="scientific">Roseibium polysiphoniae</name>
    <dbReference type="NCBI Taxonomy" id="2571221"/>
    <lineage>
        <taxon>Bacteria</taxon>
        <taxon>Pseudomonadati</taxon>
        <taxon>Pseudomonadota</taxon>
        <taxon>Alphaproteobacteria</taxon>
        <taxon>Hyphomicrobiales</taxon>
        <taxon>Stappiaceae</taxon>
        <taxon>Roseibium</taxon>
    </lineage>
</organism>
<sequence>MSETFDANAHVTHMQALNELTIEDDWRPEVEAHITATKKAADLLLSFPLDDAEEAASVFVP</sequence>